<protein>
    <recommendedName>
        <fullName evidence="2">Cdc37 C-terminal domain-containing protein</fullName>
    </recommendedName>
</protein>
<keyword evidence="4" id="KW-1185">Reference proteome</keyword>
<dbReference type="InterPro" id="IPR013873">
    <property type="entry name" value="Cdc37_C"/>
</dbReference>
<reference evidence="3 4" key="1">
    <citation type="journal article" date="2019" name="PLoS ONE">
        <title>Genomic analyses reveal an absence of contemporary introgressive admixture between fin whales and blue whales, despite known hybrids.</title>
        <authorList>
            <person name="Westbury M.V."/>
            <person name="Petersen B."/>
            <person name="Lorenzen E.D."/>
        </authorList>
    </citation>
    <scope>NUCLEOTIDE SEQUENCE [LARGE SCALE GENOMIC DNA]</scope>
    <source>
        <strain evidence="3">FinWhale-01</strain>
    </source>
</reference>
<evidence type="ECO:0000313" key="4">
    <source>
        <dbReference type="Proteomes" id="UP000437017"/>
    </source>
</evidence>
<comment type="caution">
    <text evidence="3">The sequence shown here is derived from an EMBL/GenBank/DDBJ whole genome shotgun (WGS) entry which is preliminary data.</text>
</comment>
<dbReference type="Proteomes" id="UP000437017">
    <property type="component" value="Unassembled WGS sequence"/>
</dbReference>
<accession>A0A643BM03</accession>
<gene>
    <name evidence="3" type="ORF">E2I00_004621</name>
</gene>
<dbReference type="GO" id="GO:0051087">
    <property type="term" value="F:protein-folding chaperone binding"/>
    <property type="evidence" value="ECO:0007669"/>
    <property type="project" value="TreeGrafter"/>
</dbReference>
<organism evidence="3 4">
    <name type="scientific">Balaenoptera physalus</name>
    <name type="common">Fin whale</name>
    <name type="synonym">Balaena physalus</name>
    <dbReference type="NCBI Taxonomy" id="9770"/>
    <lineage>
        <taxon>Eukaryota</taxon>
        <taxon>Metazoa</taxon>
        <taxon>Chordata</taxon>
        <taxon>Craniata</taxon>
        <taxon>Vertebrata</taxon>
        <taxon>Euteleostomi</taxon>
        <taxon>Mammalia</taxon>
        <taxon>Eutheria</taxon>
        <taxon>Laurasiatheria</taxon>
        <taxon>Artiodactyla</taxon>
        <taxon>Whippomorpha</taxon>
        <taxon>Cetacea</taxon>
        <taxon>Mysticeti</taxon>
        <taxon>Balaenopteridae</taxon>
        <taxon>Balaenoptera</taxon>
    </lineage>
</organism>
<dbReference type="PANTHER" id="PTHR12800:SF3">
    <property type="entry name" value="HSP90 CO-CHAPERONE CDC37"/>
    <property type="match status" value="1"/>
</dbReference>
<proteinExistence type="predicted"/>
<dbReference type="InterPro" id="IPR004918">
    <property type="entry name" value="Cdc37"/>
</dbReference>
<dbReference type="InterPro" id="IPR038189">
    <property type="entry name" value="Cdc37_Hsp90-bd_sf"/>
</dbReference>
<dbReference type="GO" id="GO:0051082">
    <property type="term" value="F:unfolded protein binding"/>
    <property type="evidence" value="ECO:0007669"/>
    <property type="project" value="TreeGrafter"/>
</dbReference>
<evidence type="ECO:0000259" key="2">
    <source>
        <dbReference type="SMART" id="SM01069"/>
    </source>
</evidence>
<dbReference type="Gene3D" id="1.20.58.610">
    <property type="entry name" value="Cdc37, Hsp90 binding domain"/>
    <property type="match status" value="1"/>
</dbReference>
<name>A0A643BM03_BALPH</name>
<dbReference type="GO" id="GO:0050821">
    <property type="term" value="P:protein stabilization"/>
    <property type="evidence" value="ECO:0007669"/>
    <property type="project" value="TreeGrafter"/>
</dbReference>
<dbReference type="AlphaFoldDB" id="A0A643BM03"/>
<dbReference type="GO" id="GO:0006457">
    <property type="term" value="P:protein folding"/>
    <property type="evidence" value="ECO:0007669"/>
    <property type="project" value="TreeGrafter"/>
</dbReference>
<dbReference type="SUPFAM" id="SSF101391">
    <property type="entry name" value="Hsp90 co-chaperone CDC37"/>
    <property type="match status" value="1"/>
</dbReference>
<evidence type="ECO:0000256" key="1">
    <source>
        <dbReference type="SAM" id="MobiDB-lite"/>
    </source>
</evidence>
<dbReference type="SMART" id="SM01069">
    <property type="entry name" value="CDC37_C"/>
    <property type="match status" value="1"/>
</dbReference>
<feature type="domain" description="Cdc37 C-terminal" evidence="2">
    <location>
        <begin position="37"/>
        <end position="128"/>
    </location>
</feature>
<feature type="region of interest" description="Disordered" evidence="1">
    <location>
        <begin position="98"/>
        <end position="134"/>
    </location>
</feature>
<dbReference type="PANTHER" id="PTHR12800">
    <property type="entry name" value="CDC37-RELATED"/>
    <property type="match status" value="1"/>
</dbReference>
<dbReference type="Pfam" id="PF08564">
    <property type="entry name" value="CDC37_C"/>
    <property type="match status" value="1"/>
</dbReference>
<dbReference type="EMBL" id="SGJD01013475">
    <property type="protein sequence ID" value="KAB0388665.1"/>
    <property type="molecule type" value="Genomic_DNA"/>
</dbReference>
<evidence type="ECO:0000313" key="3">
    <source>
        <dbReference type="EMBL" id="KAB0388665.1"/>
    </source>
</evidence>
<dbReference type="GO" id="GO:0005737">
    <property type="term" value="C:cytoplasm"/>
    <property type="evidence" value="ECO:0007669"/>
    <property type="project" value="TreeGrafter"/>
</dbReference>
<dbReference type="OrthoDB" id="440202at2759"/>
<dbReference type="Gene3D" id="6.10.140.250">
    <property type="match status" value="1"/>
</dbReference>
<sequence>MKFILEQAKSLKVDPHACFRQFFTKIKTADRQYMQGFNDELLDPVEVYESLPEELQKCFEVNDVQILQDAISKMDPTDVKYHMHHCINSGLWVHNSKSNEAKEVEETSLGDPLLEAAKPGDEKDVSARPTSAAA</sequence>
<dbReference type="GO" id="GO:0031072">
    <property type="term" value="F:heat shock protein binding"/>
    <property type="evidence" value="ECO:0007669"/>
    <property type="project" value="TreeGrafter"/>
</dbReference>